<dbReference type="RefSeq" id="WP_319691276.1">
    <property type="nucleotide sequence ID" value="NZ_JARAWN010000055.1"/>
</dbReference>
<gene>
    <name evidence="11" type="ORF">PV367_12320</name>
</gene>
<sequence>MSDSLSVARSPEEKRHSSDRQGRFGLIYTGLMAVMLLASLDQTIVSTALPTIVGELHGVTHMAWVTTAYILAATVVMPVYGRLGDLLGRKNLYIGGIIIFLVGSAIAGSAQDMAMLITGRAVQGLGGGGLMITSQAIVADLVPPRQRAKYMAPIGVVFGLAAVVGPLLGGWFTDSVGWRWCFWINLPVGLVALAVCAVALNLPRKALKATIDYLGITLMTAAVVSTVLVADWGGTDYAWSDPLILGLAGAGVGFWTLFLYSQSRVAEPIIPLRLFRSPIFNIATLIGMIVIGVGMFAVVSYMPTYVQMVYGVTATESGWLLLPMVVGLMGASLPVGQRMNRTGRYRIYPIAGSLVIAVTALMLSTIEVDTPLVLLCGYFFLIGVGIGLMSQTLVLAVQNAFPAEDVGTATSANNFFREIGATVGTAAVGAVFTSRLTDQLGTRLSSGGLRTVGDMDSLTPELVAALPTRVQDAVVAAYQHALTPVFAYLVPLFLVGAVLAVVLPEKRLAGDDPRGPDEETPGRAPGGPETKES</sequence>
<dbReference type="InterPro" id="IPR020846">
    <property type="entry name" value="MFS_dom"/>
</dbReference>
<accession>A0AAJ2PP02</accession>
<feature type="region of interest" description="Disordered" evidence="8">
    <location>
        <begin position="507"/>
        <end position="533"/>
    </location>
</feature>
<dbReference type="SUPFAM" id="SSF103473">
    <property type="entry name" value="MFS general substrate transporter"/>
    <property type="match status" value="1"/>
</dbReference>
<dbReference type="PRINTS" id="PR01036">
    <property type="entry name" value="TCRTETB"/>
</dbReference>
<evidence type="ECO:0000256" key="4">
    <source>
        <dbReference type="ARBA" id="ARBA00022475"/>
    </source>
</evidence>
<dbReference type="PANTHER" id="PTHR23501">
    <property type="entry name" value="MAJOR FACILITATOR SUPERFAMILY"/>
    <property type="match status" value="1"/>
</dbReference>
<dbReference type="GO" id="GO:0005886">
    <property type="term" value="C:plasma membrane"/>
    <property type="evidence" value="ECO:0007669"/>
    <property type="project" value="UniProtKB-SubCell"/>
</dbReference>
<feature type="transmembrane region" description="Helical" evidence="9">
    <location>
        <begin position="485"/>
        <end position="503"/>
    </location>
</feature>
<feature type="transmembrane region" description="Helical" evidence="9">
    <location>
        <begin position="24"/>
        <end position="49"/>
    </location>
</feature>
<feature type="transmembrane region" description="Helical" evidence="9">
    <location>
        <begin position="211"/>
        <end position="230"/>
    </location>
</feature>
<keyword evidence="3" id="KW-0813">Transport</keyword>
<keyword evidence="5 9" id="KW-0812">Transmembrane</keyword>
<evidence type="ECO:0000256" key="5">
    <source>
        <dbReference type="ARBA" id="ARBA00022692"/>
    </source>
</evidence>
<dbReference type="FunFam" id="1.20.1720.10:FF:000004">
    <property type="entry name" value="EmrB/QacA family drug resistance transporter"/>
    <property type="match status" value="1"/>
</dbReference>
<dbReference type="EMBL" id="JARAWN010000055">
    <property type="protein sequence ID" value="MDX3130562.1"/>
    <property type="molecule type" value="Genomic_DNA"/>
</dbReference>
<evidence type="ECO:0000256" key="8">
    <source>
        <dbReference type="SAM" id="MobiDB-lite"/>
    </source>
</evidence>
<evidence type="ECO:0000259" key="10">
    <source>
        <dbReference type="PROSITE" id="PS50850"/>
    </source>
</evidence>
<protein>
    <submittedName>
        <fullName evidence="11">MDR family MFS transporter</fullName>
    </submittedName>
</protein>
<dbReference type="InterPro" id="IPR011701">
    <property type="entry name" value="MFS"/>
</dbReference>
<dbReference type="GO" id="GO:0022857">
    <property type="term" value="F:transmembrane transporter activity"/>
    <property type="evidence" value="ECO:0007669"/>
    <property type="project" value="InterPro"/>
</dbReference>
<feature type="compositionally biased region" description="Basic and acidic residues" evidence="8">
    <location>
        <begin position="507"/>
        <end position="521"/>
    </location>
</feature>
<feature type="transmembrane region" description="Helical" evidence="9">
    <location>
        <begin position="347"/>
        <end position="366"/>
    </location>
</feature>
<feature type="transmembrane region" description="Helical" evidence="9">
    <location>
        <begin position="317"/>
        <end position="335"/>
    </location>
</feature>
<evidence type="ECO:0000256" key="2">
    <source>
        <dbReference type="ARBA" id="ARBA00007520"/>
    </source>
</evidence>
<evidence type="ECO:0000256" key="3">
    <source>
        <dbReference type="ARBA" id="ARBA00022448"/>
    </source>
</evidence>
<dbReference type="Gene3D" id="1.20.1720.10">
    <property type="entry name" value="Multidrug resistance protein D"/>
    <property type="match status" value="1"/>
</dbReference>
<keyword evidence="6 9" id="KW-1133">Transmembrane helix</keyword>
<dbReference type="InterPro" id="IPR004638">
    <property type="entry name" value="EmrB-like"/>
</dbReference>
<feature type="domain" description="Major facilitator superfamily (MFS) profile" evidence="10">
    <location>
        <begin position="27"/>
        <end position="508"/>
    </location>
</feature>
<reference evidence="11" key="1">
    <citation type="journal article" date="2023" name="Microb. Genom.">
        <title>Mesoterricola silvestris gen. nov., sp. nov., Mesoterricola sediminis sp. nov., Geothrix oryzae sp. nov., Geothrix edaphica sp. nov., Geothrix rubra sp. nov., and Geothrix limicola sp. nov., six novel members of Acidobacteriota isolated from soils.</title>
        <authorList>
            <person name="Weisberg A.J."/>
            <person name="Pearce E."/>
            <person name="Kramer C.G."/>
            <person name="Chang J.H."/>
            <person name="Clarke C.R."/>
        </authorList>
    </citation>
    <scope>NUCLEOTIDE SEQUENCE</scope>
    <source>
        <strain evidence="11">ND06-05F</strain>
    </source>
</reference>
<evidence type="ECO:0000313" key="12">
    <source>
        <dbReference type="Proteomes" id="UP001273589"/>
    </source>
</evidence>
<keyword evidence="4" id="KW-1003">Cell membrane</keyword>
<evidence type="ECO:0000256" key="6">
    <source>
        <dbReference type="ARBA" id="ARBA00022989"/>
    </source>
</evidence>
<comment type="similarity">
    <text evidence="2">Belongs to the major facilitator superfamily. TCR/Tet family.</text>
</comment>
<dbReference type="CDD" id="cd17502">
    <property type="entry name" value="MFS_Azr1_MDR_like"/>
    <property type="match status" value="1"/>
</dbReference>
<dbReference type="AlphaFoldDB" id="A0AAJ2PP02"/>
<evidence type="ECO:0000313" key="11">
    <source>
        <dbReference type="EMBL" id="MDX3130562.1"/>
    </source>
</evidence>
<evidence type="ECO:0000256" key="7">
    <source>
        <dbReference type="ARBA" id="ARBA00023136"/>
    </source>
</evidence>
<dbReference type="PANTHER" id="PTHR23501:SF197">
    <property type="entry name" value="COMD"/>
    <property type="match status" value="1"/>
</dbReference>
<keyword evidence="7 9" id="KW-0472">Membrane</keyword>
<feature type="transmembrane region" description="Helical" evidence="9">
    <location>
        <begin position="177"/>
        <end position="199"/>
    </location>
</feature>
<organism evidence="11 12">
    <name type="scientific">Streptomyces europaeiscabiei</name>
    <dbReference type="NCBI Taxonomy" id="146819"/>
    <lineage>
        <taxon>Bacteria</taxon>
        <taxon>Bacillati</taxon>
        <taxon>Actinomycetota</taxon>
        <taxon>Actinomycetes</taxon>
        <taxon>Kitasatosporales</taxon>
        <taxon>Streptomycetaceae</taxon>
        <taxon>Streptomyces</taxon>
    </lineage>
</organism>
<feature type="transmembrane region" description="Helical" evidence="9">
    <location>
        <begin position="372"/>
        <end position="397"/>
    </location>
</feature>
<comment type="subcellular location">
    <subcellularLocation>
        <location evidence="1">Cell membrane</location>
        <topology evidence="1">Multi-pass membrane protein</topology>
    </subcellularLocation>
</comment>
<feature type="transmembrane region" description="Helical" evidence="9">
    <location>
        <begin position="61"/>
        <end position="80"/>
    </location>
</feature>
<feature type="transmembrane region" description="Helical" evidence="9">
    <location>
        <begin position="92"/>
        <end position="110"/>
    </location>
</feature>
<evidence type="ECO:0000256" key="1">
    <source>
        <dbReference type="ARBA" id="ARBA00004651"/>
    </source>
</evidence>
<feature type="transmembrane region" description="Helical" evidence="9">
    <location>
        <begin position="280"/>
        <end position="302"/>
    </location>
</feature>
<comment type="caution">
    <text evidence="11">The sequence shown here is derived from an EMBL/GenBank/DDBJ whole genome shotgun (WGS) entry which is preliminary data.</text>
</comment>
<dbReference type="InterPro" id="IPR036259">
    <property type="entry name" value="MFS_trans_sf"/>
</dbReference>
<dbReference type="PROSITE" id="PS50850">
    <property type="entry name" value="MFS"/>
    <property type="match status" value="1"/>
</dbReference>
<dbReference type="NCBIfam" id="TIGR00711">
    <property type="entry name" value="efflux_EmrB"/>
    <property type="match status" value="1"/>
</dbReference>
<feature type="transmembrane region" description="Helical" evidence="9">
    <location>
        <begin position="122"/>
        <end position="143"/>
    </location>
</feature>
<proteinExistence type="inferred from homology"/>
<dbReference type="Pfam" id="PF07690">
    <property type="entry name" value="MFS_1"/>
    <property type="match status" value="1"/>
</dbReference>
<dbReference type="Gene3D" id="1.20.1250.20">
    <property type="entry name" value="MFS general substrate transporter like domains"/>
    <property type="match status" value="1"/>
</dbReference>
<feature type="transmembrane region" description="Helical" evidence="9">
    <location>
        <begin position="242"/>
        <end position="260"/>
    </location>
</feature>
<name>A0AAJ2PP02_9ACTN</name>
<evidence type="ECO:0000256" key="9">
    <source>
        <dbReference type="SAM" id="Phobius"/>
    </source>
</evidence>
<feature type="transmembrane region" description="Helical" evidence="9">
    <location>
        <begin position="150"/>
        <end position="171"/>
    </location>
</feature>
<dbReference type="Proteomes" id="UP001273589">
    <property type="component" value="Unassembled WGS sequence"/>
</dbReference>